<dbReference type="Gene3D" id="3.10.260.10">
    <property type="entry name" value="Transcription regulator HTH, APSES-type DNA-binding domain"/>
    <property type="match status" value="2"/>
</dbReference>
<keyword evidence="5" id="KW-1185">Reference proteome</keyword>
<evidence type="ECO:0000256" key="2">
    <source>
        <dbReference type="SAM" id="MobiDB-lite"/>
    </source>
</evidence>
<dbReference type="InterPro" id="IPR018004">
    <property type="entry name" value="KilA/APSES_HTH"/>
</dbReference>
<feature type="region of interest" description="Disordered" evidence="2">
    <location>
        <begin position="314"/>
        <end position="341"/>
    </location>
</feature>
<feature type="compositionally biased region" description="Low complexity" evidence="2">
    <location>
        <begin position="318"/>
        <end position="337"/>
    </location>
</feature>
<dbReference type="InterPro" id="IPR036887">
    <property type="entry name" value="HTH_APSES_sf"/>
</dbReference>
<protein>
    <recommendedName>
        <fullName evidence="3">HTH APSES-type domain-containing protein</fullName>
    </recommendedName>
</protein>
<dbReference type="Proteomes" id="UP001473302">
    <property type="component" value="Unassembled WGS sequence"/>
</dbReference>
<dbReference type="EMBL" id="BAABUK010000012">
    <property type="protein sequence ID" value="GAA5812316.1"/>
    <property type="molecule type" value="Genomic_DNA"/>
</dbReference>
<feature type="domain" description="HTH APSES-type" evidence="3">
    <location>
        <begin position="206"/>
        <end position="314"/>
    </location>
</feature>
<feature type="region of interest" description="Disordered" evidence="2">
    <location>
        <begin position="484"/>
        <end position="507"/>
    </location>
</feature>
<name>A0ABP9YZR5_9FUNG</name>
<reference evidence="4 5" key="1">
    <citation type="submission" date="2024-04" db="EMBL/GenBank/DDBJ databases">
        <title>genome sequences of Mucor flavus KT1a and Helicostylum pulchrum KT1b strains isolated from the surface of a dry-aged beef.</title>
        <authorList>
            <person name="Toyotome T."/>
            <person name="Hosono M."/>
            <person name="Torimaru M."/>
            <person name="Fukuda K."/>
            <person name="Mikami N."/>
        </authorList>
    </citation>
    <scope>NUCLEOTIDE SEQUENCE [LARGE SCALE GENOMIC DNA]</scope>
    <source>
        <strain evidence="4 5">KT1a</strain>
    </source>
</reference>
<evidence type="ECO:0000259" key="3">
    <source>
        <dbReference type="PROSITE" id="PS51299"/>
    </source>
</evidence>
<feature type="coiled-coil region" evidence="1">
    <location>
        <begin position="388"/>
        <end position="415"/>
    </location>
</feature>
<dbReference type="SMART" id="SM01252">
    <property type="entry name" value="KilA-N"/>
    <property type="match status" value="1"/>
</dbReference>
<evidence type="ECO:0000313" key="5">
    <source>
        <dbReference type="Proteomes" id="UP001473302"/>
    </source>
</evidence>
<evidence type="ECO:0000313" key="4">
    <source>
        <dbReference type="EMBL" id="GAA5812316.1"/>
    </source>
</evidence>
<feature type="region of interest" description="Disordered" evidence="2">
    <location>
        <begin position="100"/>
        <end position="120"/>
    </location>
</feature>
<keyword evidence="1" id="KW-0175">Coiled coil</keyword>
<feature type="compositionally biased region" description="Acidic residues" evidence="2">
    <location>
        <begin position="487"/>
        <end position="507"/>
    </location>
</feature>
<organism evidence="4 5">
    <name type="scientific">Mucor flavus</name>
    <dbReference type="NCBI Taxonomy" id="439312"/>
    <lineage>
        <taxon>Eukaryota</taxon>
        <taxon>Fungi</taxon>
        <taxon>Fungi incertae sedis</taxon>
        <taxon>Mucoromycota</taxon>
        <taxon>Mucoromycotina</taxon>
        <taxon>Mucoromycetes</taxon>
        <taxon>Mucorales</taxon>
        <taxon>Mucorineae</taxon>
        <taxon>Mucoraceae</taxon>
        <taxon>Mucor</taxon>
    </lineage>
</organism>
<accession>A0ABP9YZR5</accession>
<dbReference type="PROSITE" id="PS51299">
    <property type="entry name" value="HTH_APSES"/>
    <property type="match status" value="2"/>
</dbReference>
<evidence type="ECO:0000256" key="1">
    <source>
        <dbReference type="SAM" id="Coils"/>
    </source>
</evidence>
<proteinExistence type="predicted"/>
<comment type="caution">
    <text evidence="4">The sequence shown here is derived from an EMBL/GenBank/DDBJ whole genome shotgun (WGS) entry which is preliminary data.</text>
</comment>
<feature type="domain" description="HTH APSES-type" evidence="3">
    <location>
        <begin position="1"/>
        <end position="112"/>
    </location>
</feature>
<dbReference type="SUPFAM" id="SSF54616">
    <property type="entry name" value="DNA-binding domain of Mlu1-box binding protein MBP1"/>
    <property type="match status" value="2"/>
</dbReference>
<sequence length="507" mass="56966">MECYQLNDDDQIKVLRFIELTQPDDRIARLKQGYINATHLRRAAVPVLGEGVFDTQKETVVVVTNGPVESRGAWVPLHRARELIEEFEIESSAGLTKLLSDNPVDDDHEKKPSLAATTTPRKIAPLTKHLTTSELLKSLNIQNFNLSALQHDYLNGFSPYHGTSSSSSSALGSMFPLLDNTLIPKKVLPAIIYPLQPTNPAMSISLLDHVVVCTAVLKKKEEGIEKEYTLMRRLDNGFINGTQLLTAGGIETERERSMILSFEMSRVRIPNKQSNLFGTWIPSRRAQELAATCSIQHALGDFLDEDIESLFPTPLPISRRTSSQHQQSTSSSSSSSSPVVENEHVMAEINTSHAPLLGSFIDTDHNRQITVIDKPCLNQEINDSTDEETDTDNDVEQVRKEIRRLRDRAIAAMEIGNSMQLDDDLFENHSIQIPLKPHKHGYTSKIRRKRRKLKKSKQDTSRKLSIMMDTDNVVVEENDVLTHTLVNEDEEDEDVDIGGSDNEDDLR</sequence>
<dbReference type="InterPro" id="IPR003163">
    <property type="entry name" value="Tscrpt_reg_HTH_APSES-type"/>
</dbReference>
<gene>
    <name evidence="4" type="ORF">MFLAVUS_005767</name>
</gene>